<dbReference type="GO" id="GO:0097367">
    <property type="term" value="F:carbohydrate derivative binding"/>
    <property type="evidence" value="ECO:0007669"/>
    <property type="project" value="InterPro"/>
</dbReference>
<evidence type="ECO:0000256" key="1">
    <source>
        <dbReference type="ARBA" id="ARBA00023015"/>
    </source>
</evidence>
<dbReference type="EMBL" id="JPME01000008">
    <property type="protein sequence ID" value="KEZ90971.1"/>
    <property type="molecule type" value="Genomic_DNA"/>
</dbReference>
<evidence type="ECO:0000259" key="4">
    <source>
        <dbReference type="PROSITE" id="PS51071"/>
    </source>
</evidence>
<dbReference type="SUPFAM" id="SSF53697">
    <property type="entry name" value="SIS domain"/>
    <property type="match status" value="1"/>
</dbReference>
<keyword evidence="1" id="KW-0805">Transcription regulation</keyword>
<dbReference type="InterPro" id="IPR009057">
    <property type="entry name" value="Homeodomain-like_sf"/>
</dbReference>
<accession>A0A084JPT7</accession>
<dbReference type="InterPro" id="IPR001347">
    <property type="entry name" value="SIS_dom"/>
</dbReference>
<evidence type="ECO:0000259" key="5">
    <source>
        <dbReference type="PROSITE" id="PS51464"/>
    </source>
</evidence>
<keyword evidence="2" id="KW-0238">DNA-binding</keyword>
<dbReference type="PROSITE" id="PS51464">
    <property type="entry name" value="SIS"/>
    <property type="match status" value="1"/>
</dbReference>
<dbReference type="PANTHER" id="PTHR30514">
    <property type="entry name" value="GLUCOKINASE"/>
    <property type="match status" value="1"/>
</dbReference>
<dbReference type="PANTHER" id="PTHR30514:SF1">
    <property type="entry name" value="HTH-TYPE TRANSCRIPTIONAL REGULATOR HEXR-RELATED"/>
    <property type="match status" value="1"/>
</dbReference>
<organism evidence="6 7">
    <name type="scientific">Lacrimispora celerecrescens</name>
    <dbReference type="NCBI Taxonomy" id="29354"/>
    <lineage>
        <taxon>Bacteria</taxon>
        <taxon>Bacillati</taxon>
        <taxon>Bacillota</taxon>
        <taxon>Clostridia</taxon>
        <taxon>Lachnospirales</taxon>
        <taxon>Lachnospiraceae</taxon>
        <taxon>Lacrimispora</taxon>
    </lineage>
</organism>
<dbReference type="SUPFAM" id="SSF46689">
    <property type="entry name" value="Homeodomain-like"/>
    <property type="match status" value="1"/>
</dbReference>
<feature type="domain" description="SIS" evidence="5">
    <location>
        <begin position="124"/>
        <end position="264"/>
    </location>
</feature>
<evidence type="ECO:0000313" key="6">
    <source>
        <dbReference type="EMBL" id="KEZ90971.1"/>
    </source>
</evidence>
<dbReference type="STRING" id="29354.IO98_06235"/>
<dbReference type="InterPro" id="IPR035472">
    <property type="entry name" value="RpiR-like_SIS"/>
</dbReference>
<dbReference type="Gene3D" id="1.10.10.10">
    <property type="entry name" value="Winged helix-like DNA-binding domain superfamily/Winged helix DNA-binding domain"/>
    <property type="match status" value="1"/>
</dbReference>
<protein>
    <submittedName>
        <fullName evidence="6">RpiR family transcriptional regulator</fullName>
    </submittedName>
</protein>
<keyword evidence="3" id="KW-0804">Transcription</keyword>
<dbReference type="CDD" id="cd05013">
    <property type="entry name" value="SIS_RpiR"/>
    <property type="match status" value="1"/>
</dbReference>
<evidence type="ECO:0000256" key="3">
    <source>
        <dbReference type="ARBA" id="ARBA00023163"/>
    </source>
</evidence>
<dbReference type="GO" id="GO:0003677">
    <property type="term" value="F:DNA binding"/>
    <property type="evidence" value="ECO:0007669"/>
    <property type="project" value="UniProtKB-KW"/>
</dbReference>
<dbReference type="GO" id="GO:1901135">
    <property type="term" value="P:carbohydrate derivative metabolic process"/>
    <property type="evidence" value="ECO:0007669"/>
    <property type="project" value="InterPro"/>
</dbReference>
<dbReference type="AlphaFoldDB" id="A0A084JPT7"/>
<comment type="caution">
    <text evidence="6">The sequence shown here is derived from an EMBL/GenBank/DDBJ whole genome shotgun (WGS) entry which is preliminary data.</text>
</comment>
<sequence length="284" mass="32011">MESVRLKIREQYNEMSKAEKKLSDFVLSDTKNCLGMTAVDIAGKSGVSSASVIRYVQKLGFDGLEGFKLALAATDAQNDKEDMVDPIISKEDDLDTLCRKMDALVDAAFQDFFYQLNKDALKKAINKIKKARRIYLVGIGSSSLPAYDLFHKLKRADLNANFYQDINMMVEFFNYIDKRDVVIAFSYSGQSQEVLYACGIAEKQGASIIAVTRRRDSPLQDIADICLHVPDNEKVMRIGAFTSLHTSIMMADLLYMGVIQENLEHYEVELIKTRKMVAGLKIKK</sequence>
<dbReference type="GO" id="GO:0003700">
    <property type="term" value="F:DNA-binding transcription factor activity"/>
    <property type="evidence" value="ECO:0007669"/>
    <property type="project" value="InterPro"/>
</dbReference>
<dbReference type="Gene3D" id="3.40.50.10490">
    <property type="entry name" value="Glucose-6-phosphate isomerase like protein, domain 1"/>
    <property type="match status" value="1"/>
</dbReference>
<name>A0A084JPT7_9FIRM</name>
<dbReference type="Pfam" id="PF01418">
    <property type="entry name" value="HTH_6"/>
    <property type="match status" value="1"/>
</dbReference>
<dbReference type="InterPro" id="IPR036388">
    <property type="entry name" value="WH-like_DNA-bd_sf"/>
</dbReference>
<gene>
    <name evidence="6" type="ORF">IO98_06235</name>
</gene>
<dbReference type="InterPro" id="IPR046348">
    <property type="entry name" value="SIS_dom_sf"/>
</dbReference>
<evidence type="ECO:0000256" key="2">
    <source>
        <dbReference type="ARBA" id="ARBA00023125"/>
    </source>
</evidence>
<evidence type="ECO:0000313" key="7">
    <source>
        <dbReference type="Proteomes" id="UP000028525"/>
    </source>
</evidence>
<dbReference type="PROSITE" id="PS51071">
    <property type="entry name" value="HTH_RPIR"/>
    <property type="match status" value="1"/>
</dbReference>
<dbReference type="InterPro" id="IPR000281">
    <property type="entry name" value="HTH_RpiR"/>
</dbReference>
<reference evidence="6 7" key="1">
    <citation type="submission" date="2014-07" db="EMBL/GenBank/DDBJ databases">
        <title>Draft genome of Clostridium celerecrescens 152B isolated from sediments associated with methane hydrate from Krishna Godavari basin.</title>
        <authorList>
            <person name="Honkalas V.S."/>
            <person name="Dabir A.P."/>
            <person name="Arora P."/>
            <person name="Dhakephalkar P.K."/>
        </authorList>
    </citation>
    <scope>NUCLEOTIDE SEQUENCE [LARGE SCALE GENOMIC DNA]</scope>
    <source>
        <strain evidence="6 7">152B</strain>
    </source>
</reference>
<keyword evidence="7" id="KW-1185">Reference proteome</keyword>
<feature type="domain" description="HTH rpiR-type" evidence="4">
    <location>
        <begin position="2"/>
        <end position="78"/>
    </location>
</feature>
<proteinExistence type="predicted"/>
<dbReference type="InterPro" id="IPR047640">
    <property type="entry name" value="RpiR-like"/>
</dbReference>
<dbReference type="Proteomes" id="UP000028525">
    <property type="component" value="Unassembled WGS sequence"/>
</dbReference>
<dbReference type="Pfam" id="PF01380">
    <property type="entry name" value="SIS"/>
    <property type="match status" value="1"/>
</dbReference>
<dbReference type="RefSeq" id="WP_038279087.1">
    <property type="nucleotide sequence ID" value="NZ_JPME01000008.1"/>
</dbReference>
<dbReference type="OrthoDB" id="63027at2"/>